<gene>
    <name evidence="34" type="ORF">GDO81_010064</name>
</gene>
<evidence type="ECO:0000256" key="28">
    <source>
        <dbReference type="ARBA" id="ARBA00029966"/>
    </source>
</evidence>
<evidence type="ECO:0000256" key="13">
    <source>
        <dbReference type="ARBA" id="ARBA00022475"/>
    </source>
</evidence>
<evidence type="ECO:0000256" key="23">
    <source>
        <dbReference type="ARBA" id="ARBA00023157"/>
    </source>
</evidence>
<dbReference type="GO" id="GO:0019915">
    <property type="term" value="P:lipid storage"/>
    <property type="evidence" value="ECO:0007669"/>
    <property type="project" value="TreeGrafter"/>
</dbReference>
<dbReference type="GO" id="GO:0005794">
    <property type="term" value="C:Golgi apparatus"/>
    <property type="evidence" value="ECO:0007669"/>
    <property type="project" value="UniProtKB-SubCell"/>
</dbReference>
<evidence type="ECO:0000256" key="25">
    <source>
        <dbReference type="ARBA" id="ARBA00023180"/>
    </source>
</evidence>
<keyword evidence="18 33" id="KW-1133">Transmembrane helix</keyword>
<dbReference type="AlphaFoldDB" id="A0AAV7BY13"/>
<feature type="disulfide bond" evidence="32">
    <location>
        <begin position="243"/>
        <end position="311"/>
    </location>
</feature>
<evidence type="ECO:0000256" key="17">
    <source>
        <dbReference type="ARBA" id="ARBA00022889"/>
    </source>
</evidence>
<sequence length="421" mass="47479">MCCNKKCWLIAGTVIGALLVILGGVLIPVGDIIINGEIDKEAVIEEGTIAYENWIVPGSTVYRQFWIFHVSNPNEVIEGAKPILQQKGPYTYLVRHLPKSNITQNTNNTVTFYQPNEAVFQRNMSIGSDDDEYTVLNLAVAAAPGIISEMFLGIVDSAIKQSNSSLFQKRSVREVLWGYRDPFLEAIPNFIISDKTTGVFYPYNGTADGPYVVFNGKDFIQKVALITRYKRQSTLSYWSDDYCDMINGTDAASFPPSVDKNLRLYFFSSEICRSIYGEFEKEYKLRGIKLYRFVVPKLALASPLENPDNHCFCTDLLISRNCTGSGVLDLRACQGGKPIFLSMPHFLYASDFILDSLDGLSPNIEEHQTFVDVEPITGFTMHFAKRLQVNVYFNRTDKIEVLSKLQSEFMFPVVWLNEVGI</sequence>
<evidence type="ECO:0000256" key="6">
    <source>
        <dbReference type="ARBA" id="ARBA00004221"/>
    </source>
</evidence>
<keyword evidence="13" id="KW-1003">Cell membrane</keyword>
<dbReference type="GO" id="GO:0030169">
    <property type="term" value="F:low-density lipoprotein particle binding"/>
    <property type="evidence" value="ECO:0007669"/>
    <property type="project" value="TreeGrafter"/>
</dbReference>
<keyword evidence="25" id="KW-0325">Glycoprotein</keyword>
<evidence type="ECO:0000256" key="21">
    <source>
        <dbReference type="ARBA" id="ARBA00023136"/>
    </source>
</evidence>
<keyword evidence="15 33" id="KW-0812">Transmembrane</keyword>
<evidence type="ECO:0000256" key="8">
    <source>
        <dbReference type="ARBA" id="ARBA00004555"/>
    </source>
</evidence>
<feature type="transmembrane region" description="Helical" evidence="33">
    <location>
        <begin position="7"/>
        <end position="27"/>
    </location>
</feature>
<evidence type="ECO:0000256" key="3">
    <source>
        <dbReference type="ARBA" id="ARBA00000934"/>
    </source>
</evidence>
<protein>
    <recommendedName>
        <fullName evidence="11">Platelet glycoprotein 4</fullName>
    </recommendedName>
    <alternativeName>
        <fullName evidence="31">Glycoprotein IIIb</fullName>
    </alternativeName>
    <alternativeName>
        <fullName evidence="29">PAS IV</fullName>
    </alternativeName>
    <alternativeName>
        <fullName evidence="30">PAS-4</fullName>
    </alternativeName>
    <alternativeName>
        <fullName evidence="28">Platelet glycoprotein IV</fullName>
    </alternativeName>
</protein>
<proteinExistence type="inferred from homology"/>
<comment type="subcellular location">
    <subcellularLocation>
        <location evidence="6">Apical cell membrane</location>
    </subcellularLocation>
    <subcellularLocation>
        <location evidence="9">Cell membrane</location>
        <topology evidence="9">Multi-pass membrane protein</topology>
    </subcellularLocation>
    <subcellularLocation>
        <location evidence="8">Golgi apparatus</location>
    </subcellularLocation>
    <subcellularLocation>
        <location evidence="7">Membrane raft</location>
    </subcellularLocation>
</comment>
<evidence type="ECO:0000256" key="30">
    <source>
        <dbReference type="ARBA" id="ARBA00032188"/>
    </source>
</evidence>
<evidence type="ECO:0000256" key="10">
    <source>
        <dbReference type="ARBA" id="ARBA00010532"/>
    </source>
</evidence>
<name>A0AAV7BY13_ENGPU</name>
<comment type="caution">
    <text evidence="34">The sequence shown here is derived from an EMBL/GenBank/DDBJ whole genome shotgun (WGS) entry which is preliminary data.</text>
</comment>
<evidence type="ECO:0000256" key="19">
    <source>
        <dbReference type="ARBA" id="ARBA00023034"/>
    </source>
</evidence>
<keyword evidence="16" id="KW-0832">Ubl conjugation</keyword>
<dbReference type="GO" id="GO:0034383">
    <property type="term" value="P:low-density lipoprotein particle clearance"/>
    <property type="evidence" value="ECO:0007669"/>
    <property type="project" value="TreeGrafter"/>
</dbReference>
<evidence type="ECO:0000256" key="1">
    <source>
        <dbReference type="ARBA" id="ARBA00000542"/>
    </source>
</evidence>
<evidence type="ECO:0000256" key="5">
    <source>
        <dbReference type="ARBA" id="ARBA00001892"/>
    </source>
</evidence>
<dbReference type="GO" id="GO:0016324">
    <property type="term" value="C:apical plasma membrane"/>
    <property type="evidence" value="ECO:0007669"/>
    <property type="project" value="UniProtKB-SubCell"/>
</dbReference>
<evidence type="ECO:0000256" key="16">
    <source>
        <dbReference type="ARBA" id="ARBA00022843"/>
    </source>
</evidence>
<evidence type="ECO:0000256" key="32">
    <source>
        <dbReference type="PIRSR" id="PIRSR605428-52"/>
    </source>
</evidence>
<evidence type="ECO:0000256" key="11">
    <source>
        <dbReference type="ARBA" id="ARBA00020772"/>
    </source>
</evidence>
<evidence type="ECO:0000313" key="35">
    <source>
        <dbReference type="Proteomes" id="UP000824782"/>
    </source>
</evidence>
<dbReference type="GO" id="GO:0007155">
    <property type="term" value="P:cell adhesion"/>
    <property type="evidence" value="ECO:0007669"/>
    <property type="project" value="UniProtKB-KW"/>
</dbReference>
<keyword evidence="19" id="KW-0333">Golgi apparatus</keyword>
<dbReference type="GO" id="GO:0005901">
    <property type="term" value="C:caveola"/>
    <property type="evidence" value="ECO:0007669"/>
    <property type="project" value="TreeGrafter"/>
</dbReference>
<comment type="catalytic activity">
    <reaction evidence="4">
        <text>tetradecanoate(out) = tetradecanoate(in)</text>
        <dbReference type="Rhea" id="RHEA:45252"/>
        <dbReference type="ChEBI" id="CHEBI:30807"/>
    </reaction>
    <physiologicalReaction direction="left-to-right" evidence="4">
        <dbReference type="Rhea" id="RHEA:45253"/>
    </physiologicalReaction>
</comment>
<dbReference type="PRINTS" id="PR01610">
    <property type="entry name" value="CD36ANTIGEN"/>
</dbReference>
<dbReference type="InterPro" id="IPR005428">
    <property type="entry name" value="CD36/SCARB1/SNMP1"/>
</dbReference>
<dbReference type="GO" id="GO:0005044">
    <property type="term" value="F:scavenger receptor activity"/>
    <property type="evidence" value="ECO:0007669"/>
    <property type="project" value="TreeGrafter"/>
</dbReference>
<evidence type="ECO:0000256" key="27">
    <source>
        <dbReference type="ARBA" id="ARBA00023949"/>
    </source>
</evidence>
<evidence type="ECO:0000256" key="26">
    <source>
        <dbReference type="ARBA" id="ARBA00023288"/>
    </source>
</evidence>
<keyword evidence="35" id="KW-1185">Reference proteome</keyword>
<dbReference type="InterPro" id="IPR002159">
    <property type="entry name" value="CD36_fam"/>
</dbReference>
<evidence type="ECO:0000256" key="9">
    <source>
        <dbReference type="ARBA" id="ARBA00004651"/>
    </source>
</evidence>
<keyword evidence="14" id="KW-1017">Isopeptide bond</keyword>
<dbReference type="GO" id="GO:0006898">
    <property type="term" value="P:receptor-mediated endocytosis"/>
    <property type="evidence" value="ECO:0007669"/>
    <property type="project" value="TreeGrafter"/>
</dbReference>
<feature type="disulfide bond" evidence="32">
    <location>
        <begin position="272"/>
        <end position="333"/>
    </location>
</feature>
<evidence type="ECO:0000256" key="22">
    <source>
        <dbReference type="ARBA" id="ARBA00023139"/>
    </source>
</evidence>
<dbReference type="EMBL" id="WNYA01000004">
    <property type="protein sequence ID" value="KAG8577088.1"/>
    <property type="molecule type" value="Genomic_DNA"/>
</dbReference>
<feature type="disulfide bond" evidence="32">
    <location>
        <begin position="313"/>
        <end position="322"/>
    </location>
</feature>
<evidence type="ECO:0000256" key="33">
    <source>
        <dbReference type="SAM" id="Phobius"/>
    </source>
</evidence>
<dbReference type="GO" id="GO:0009986">
    <property type="term" value="C:cell surface"/>
    <property type="evidence" value="ECO:0007669"/>
    <property type="project" value="TreeGrafter"/>
</dbReference>
<dbReference type="Proteomes" id="UP000824782">
    <property type="component" value="Unassembled WGS sequence"/>
</dbReference>
<keyword evidence="23 32" id="KW-1015">Disulfide bond</keyword>
<comment type="catalytic activity">
    <reaction evidence="2">
        <text>(9Z)-octadecenoate(out) = (9Z)-octadecenoate(in)</text>
        <dbReference type="Rhea" id="RHEA:33655"/>
        <dbReference type="ChEBI" id="CHEBI:30823"/>
    </reaction>
    <physiologicalReaction direction="left-to-right" evidence="2">
        <dbReference type="Rhea" id="RHEA:33656"/>
    </physiologicalReaction>
</comment>
<dbReference type="PANTHER" id="PTHR11923:SF12">
    <property type="entry name" value="PLATELET GLYCOPROTEIN 4"/>
    <property type="match status" value="1"/>
</dbReference>
<dbReference type="PANTHER" id="PTHR11923">
    <property type="entry name" value="SCAVENGER RECEPTOR CLASS B TYPE-1 SR-B1"/>
    <property type="match status" value="1"/>
</dbReference>
<reference evidence="34" key="1">
    <citation type="thesis" date="2020" institute="ProQuest LLC" country="789 East Eisenhower Parkway, Ann Arbor, MI, USA">
        <title>Comparative Genomics and Chromosome Evolution.</title>
        <authorList>
            <person name="Mudd A.B."/>
        </authorList>
    </citation>
    <scope>NUCLEOTIDE SEQUENCE</scope>
    <source>
        <strain evidence="34">237g6f4</strain>
        <tissue evidence="34">Blood</tissue>
    </source>
</reference>
<keyword evidence="22" id="KW-0564">Palmitate</keyword>
<keyword evidence="21 33" id="KW-0472">Membrane</keyword>
<keyword evidence="26" id="KW-0449">Lipoprotein</keyword>
<evidence type="ECO:0000256" key="12">
    <source>
        <dbReference type="ARBA" id="ARBA00022448"/>
    </source>
</evidence>
<keyword evidence="20" id="KW-0445">Lipid transport</keyword>
<comment type="catalytic activity">
    <reaction evidence="3">
        <text>hexadecanoate(out) = hexadecanoate(in)</text>
        <dbReference type="Rhea" id="RHEA:45256"/>
        <dbReference type="ChEBI" id="CHEBI:7896"/>
    </reaction>
    <physiologicalReaction direction="left-to-right" evidence="3">
        <dbReference type="Rhea" id="RHEA:45257"/>
    </physiologicalReaction>
</comment>
<evidence type="ECO:0000256" key="31">
    <source>
        <dbReference type="ARBA" id="ARBA00032780"/>
    </source>
</evidence>
<evidence type="ECO:0000256" key="24">
    <source>
        <dbReference type="ARBA" id="ARBA00023170"/>
    </source>
</evidence>
<dbReference type="PRINTS" id="PR01609">
    <property type="entry name" value="CD36FAMILY"/>
</dbReference>
<keyword evidence="24" id="KW-0675">Receptor</keyword>
<keyword evidence="17" id="KW-0130">Cell adhesion</keyword>
<comment type="catalytic activity">
    <reaction evidence="1">
        <text>(9Z,12Z)-octadecadienoate(out) = (9Z,12Z)-octadecadienoate(in)</text>
        <dbReference type="Rhea" id="RHEA:45264"/>
        <dbReference type="ChEBI" id="CHEBI:30245"/>
    </reaction>
    <physiologicalReaction direction="left-to-right" evidence="1">
        <dbReference type="Rhea" id="RHEA:45265"/>
    </physiologicalReaction>
</comment>
<evidence type="ECO:0000256" key="14">
    <source>
        <dbReference type="ARBA" id="ARBA00022499"/>
    </source>
</evidence>
<evidence type="ECO:0000256" key="4">
    <source>
        <dbReference type="ARBA" id="ARBA00000996"/>
    </source>
</evidence>
<evidence type="ECO:0000256" key="2">
    <source>
        <dbReference type="ARBA" id="ARBA00000626"/>
    </source>
</evidence>
<keyword evidence="12" id="KW-0813">Transport</keyword>
<evidence type="ECO:0000313" key="34">
    <source>
        <dbReference type="EMBL" id="KAG8577088.1"/>
    </source>
</evidence>
<comment type="catalytic activity">
    <reaction evidence="5">
        <text>butanoate(out) = butanoate(in)</text>
        <dbReference type="Rhea" id="RHEA:45248"/>
        <dbReference type="ChEBI" id="CHEBI:17968"/>
    </reaction>
    <physiologicalReaction direction="left-to-right" evidence="5">
        <dbReference type="Rhea" id="RHEA:45249"/>
    </physiologicalReaction>
</comment>
<comment type="similarity">
    <text evidence="10">Belongs to the CD36 family.</text>
</comment>
<dbReference type="GO" id="GO:0005041">
    <property type="term" value="F:low-density lipoprotein particle receptor activity"/>
    <property type="evidence" value="ECO:0007669"/>
    <property type="project" value="TreeGrafter"/>
</dbReference>
<comment type="catalytic activity">
    <reaction evidence="27">
        <text>tetracosanoate(out) = tetracosanoate(in)</text>
        <dbReference type="Rhea" id="RHEA:45260"/>
        <dbReference type="ChEBI" id="CHEBI:31014"/>
    </reaction>
    <physiologicalReaction direction="left-to-right" evidence="27">
        <dbReference type="Rhea" id="RHEA:45261"/>
    </physiologicalReaction>
</comment>
<accession>A0AAV7BY13</accession>
<organism evidence="34 35">
    <name type="scientific">Engystomops pustulosus</name>
    <name type="common">Tungara frog</name>
    <name type="synonym">Physalaemus pustulosus</name>
    <dbReference type="NCBI Taxonomy" id="76066"/>
    <lineage>
        <taxon>Eukaryota</taxon>
        <taxon>Metazoa</taxon>
        <taxon>Chordata</taxon>
        <taxon>Craniata</taxon>
        <taxon>Vertebrata</taxon>
        <taxon>Euteleostomi</taxon>
        <taxon>Amphibia</taxon>
        <taxon>Batrachia</taxon>
        <taxon>Anura</taxon>
        <taxon>Neobatrachia</taxon>
        <taxon>Hyloidea</taxon>
        <taxon>Leptodactylidae</taxon>
        <taxon>Leiuperinae</taxon>
        <taxon>Engystomops</taxon>
    </lineage>
</organism>
<evidence type="ECO:0000256" key="29">
    <source>
        <dbReference type="ARBA" id="ARBA00031821"/>
    </source>
</evidence>
<evidence type="ECO:0000256" key="18">
    <source>
        <dbReference type="ARBA" id="ARBA00022989"/>
    </source>
</evidence>
<evidence type="ECO:0000256" key="15">
    <source>
        <dbReference type="ARBA" id="ARBA00022692"/>
    </source>
</evidence>
<dbReference type="Pfam" id="PF01130">
    <property type="entry name" value="CD36"/>
    <property type="match status" value="1"/>
</dbReference>
<evidence type="ECO:0000256" key="20">
    <source>
        <dbReference type="ARBA" id="ARBA00023055"/>
    </source>
</evidence>
<dbReference type="GO" id="GO:0150094">
    <property type="term" value="P:amyloid-beta clearance by cellular catabolic process"/>
    <property type="evidence" value="ECO:0007669"/>
    <property type="project" value="TreeGrafter"/>
</dbReference>
<evidence type="ECO:0000256" key="7">
    <source>
        <dbReference type="ARBA" id="ARBA00004285"/>
    </source>
</evidence>
<dbReference type="GO" id="GO:0044539">
    <property type="term" value="P:long-chain fatty acid import into cell"/>
    <property type="evidence" value="ECO:0007669"/>
    <property type="project" value="TreeGrafter"/>
</dbReference>
<dbReference type="GO" id="GO:0042953">
    <property type="term" value="P:lipoprotein transport"/>
    <property type="evidence" value="ECO:0007669"/>
    <property type="project" value="TreeGrafter"/>
</dbReference>